<reference evidence="2" key="2">
    <citation type="journal article" date="2012" name="PLoS ONE">
        <title>A Deeply Branching Thermophilic Bacterium with an Ancient Acetyl-CoA Pathway Dominates a Subsurface Ecosystem.</title>
        <authorList>
            <person name="Takami H."/>
            <person name="Noguchi H."/>
            <person name="Takaki Y."/>
            <person name="Uchiyama I."/>
            <person name="Toyoda A."/>
            <person name="Nishi S."/>
            <person name="Chee G.-J."/>
            <person name="Arai W."/>
            <person name="Nunoura T."/>
            <person name="Itoh T."/>
            <person name="Hattori M."/>
            <person name="Takai K."/>
        </authorList>
    </citation>
    <scope>NUCLEOTIDE SEQUENCE</scope>
</reference>
<organism evidence="2">
    <name type="scientific">uncultured Bacteroidota bacterium</name>
    <dbReference type="NCBI Taxonomy" id="152509"/>
    <lineage>
        <taxon>Bacteria</taxon>
        <taxon>Pseudomonadati</taxon>
        <taxon>Bacteroidota</taxon>
        <taxon>environmental samples</taxon>
    </lineage>
</organism>
<gene>
    <name evidence="2" type="ORF">HGMM_F40B03C36</name>
</gene>
<accession>H5SK62</accession>
<reference evidence="2" key="1">
    <citation type="journal article" date="2005" name="Environ. Microbiol.">
        <title>Genetic and functional properties of uncultivated thermophilic crenarchaeotes from a subsurface gold mine as revealed by analysis of genome fragments.</title>
        <authorList>
            <person name="Nunoura T."/>
            <person name="Hirayama H."/>
            <person name="Takami H."/>
            <person name="Oida H."/>
            <person name="Nishi S."/>
            <person name="Shimamura S."/>
            <person name="Suzuki Y."/>
            <person name="Inagaki F."/>
            <person name="Takai K."/>
            <person name="Nealson K.H."/>
            <person name="Horikoshi K."/>
        </authorList>
    </citation>
    <scope>NUCLEOTIDE SEQUENCE</scope>
</reference>
<feature type="compositionally biased region" description="Basic residues" evidence="1">
    <location>
        <begin position="33"/>
        <end position="64"/>
    </location>
</feature>
<proteinExistence type="predicted"/>
<dbReference type="AlphaFoldDB" id="H5SK62"/>
<protein>
    <submittedName>
        <fullName evidence="2">Uncharacterized protein</fullName>
    </submittedName>
</protein>
<name>H5SK62_9BACT</name>
<feature type="region of interest" description="Disordered" evidence="1">
    <location>
        <begin position="1"/>
        <end position="76"/>
    </location>
</feature>
<evidence type="ECO:0000256" key="1">
    <source>
        <dbReference type="SAM" id="MobiDB-lite"/>
    </source>
</evidence>
<evidence type="ECO:0000313" key="2">
    <source>
        <dbReference type="EMBL" id="BAL56548.1"/>
    </source>
</evidence>
<sequence>MHYSLHAYPRSNDPPNKGLQPKGLLRYKLPHNQPKKGVRKPHHCTQRIRPQKKRRRPKPKRKVVPQKEIRPYPPHT</sequence>
<dbReference type="EMBL" id="AP011750">
    <property type="protein sequence ID" value="BAL56548.1"/>
    <property type="molecule type" value="Genomic_DNA"/>
</dbReference>